<evidence type="ECO:0000256" key="5">
    <source>
        <dbReference type="ARBA" id="ARBA00022679"/>
    </source>
</evidence>
<dbReference type="Pfam" id="PF01627">
    <property type="entry name" value="Hpt"/>
    <property type="match status" value="1"/>
</dbReference>
<dbReference type="Gene3D" id="2.30.30.40">
    <property type="entry name" value="SH3 Domains"/>
    <property type="match status" value="1"/>
</dbReference>
<dbReference type="SMART" id="SM01231">
    <property type="entry name" value="H-kinase_dim"/>
    <property type="match status" value="1"/>
</dbReference>
<dbReference type="SUPFAM" id="SSF47226">
    <property type="entry name" value="Histidine-containing phosphotransfer domain, HPT domain"/>
    <property type="match status" value="1"/>
</dbReference>
<feature type="domain" description="CheW-like" evidence="12">
    <location>
        <begin position="498"/>
        <end position="626"/>
    </location>
</feature>
<feature type="domain" description="Histidine kinase" evidence="11">
    <location>
        <begin position="255"/>
        <end position="496"/>
    </location>
</feature>
<dbReference type="GO" id="GO:0005737">
    <property type="term" value="C:cytoplasm"/>
    <property type="evidence" value="ECO:0007669"/>
    <property type="project" value="InterPro"/>
</dbReference>
<evidence type="ECO:0000256" key="1">
    <source>
        <dbReference type="ARBA" id="ARBA00000085"/>
    </source>
</evidence>
<dbReference type="SMART" id="SM00260">
    <property type="entry name" value="CheW"/>
    <property type="match status" value="1"/>
</dbReference>
<dbReference type="Pfam" id="PF02518">
    <property type="entry name" value="HATPase_c"/>
    <property type="match status" value="1"/>
</dbReference>
<dbReference type="SUPFAM" id="SSF47384">
    <property type="entry name" value="Homodimeric domain of signal transducing histidine kinase"/>
    <property type="match status" value="1"/>
</dbReference>
<evidence type="ECO:0000256" key="10">
    <source>
        <dbReference type="SAM" id="MobiDB-lite"/>
    </source>
</evidence>
<accession>A0A7Y9LQ84</accession>
<evidence type="ECO:0000256" key="8">
    <source>
        <dbReference type="ARBA" id="ARBA00035100"/>
    </source>
</evidence>
<comment type="catalytic activity">
    <reaction evidence="1">
        <text>ATP + protein L-histidine = ADP + protein N-phospho-L-histidine.</text>
        <dbReference type="EC" id="2.7.13.3"/>
    </reaction>
</comment>
<evidence type="ECO:0000259" key="11">
    <source>
        <dbReference type="PROSITE" id="PS50109"/>
    </source>
</evidence>
<dbReference type="InterPro" id="IPR036890">
    <property type="entry name" value="HATPase_C_sf"/>
</dbReference>
<reference evidence="14 15" key="1">
    <citation type="submission" date="2020-07" db="EMBL/GenBank/DDBJ databases">
        <title>Genomic Encyclopedia of Type Strains, Phase IV (KMG-V): Genome sequencing to study the core and pangenomes of soil and plant-associated prokaryotes.</title>
        <authorList>
            <person name="Whitman W."/>
        </authorList>
    </citation>
    <scope>NUCLEOTIDE SEQUENCE [LARGE SCALE GENOMIC DNA]</scope>
    <source>
        <strain evidence="14 15">SAS40</strain>
    </source>
</reference>
<dbReference type="InterPro" id="IPR036641">
    <property type="entry name" value="HPT_dom_sf"/>
</dbReference>
<evidence type="ECO:0000256" key="2">
    <source>
        <dbReference type="ARBA" id="ARBA00012438"/>
    </source>
</evidence>
<protein>
    <recommendedName>
        <fullName evidence="3">Chemotaxis protein CheA</fullName>
        <ecNumber evidence="2">2.7.13.3</ecNumber>
    </recommendedName>
</protein>
<dbReference type="SMART" id="SM00387">
    <property type="entry name" value="HATPase_c"/>
    <property type="match status" value="1"/>
</dbReference>
<keyword evidence="15" id="KW-1185">Reference proteome</keyword>
<dbReference type="Gene3D" id="1.10.287.560">
    <property type="entry name" value="Histidine kinase CheA-like, homodimeric domain"/>
    <property type="match status" value="1"/>
</dbReference>
<evidence type="ECO:0000313" key="14">
    <source>
        <dbReference type="EMBL" id="NYE85708.1"/>
    </source>
</evidence>
<dbReference type="InterPro" id="IPR004105">
    <property type="entry name" value="CheA-like_dim"/>
</dbReference>
<dbReference type="GO" id="GO:0000155">
    <property type="term" value="F:phosphorelay sensor kinase activity"/>
    <property type="evidence" value="ECO:0007669"/>
    <property type="project" value="InterPro"/>
</dbReference>
<dbReference type="SMART" id="SM00073">
    <property type="entry name" value="HPT"/>
    <property type="match status" value="1"/>
</dbReference>
<dbReference type="PROSITE" id="PS50851">
    <property type="entry name" value="CHEW"/>
    <property type="match status" value="1"/>
</dbReference>
<name>A0A7Y9LQ84_9BURK</name>
<dbReference type="SUPFAM" id="SSF50341">
    <property type="entry name" value="CheW-like"/>
    <property type="match status" value="1"/>
</dbReference>
<dbReference type="InterPro" id="IPR036061">
    <property type="entry name" value="CheW-like_dom_sf"/>
</dbReference>
<dbReference type="CDD" id="cd00088">
    <property type="entry name" value="HPT"/>
    <property type="match status" value="1"/>
</dbReference>
<dbReference type="InterPro" id="IPR051315">
    <property type="entry name" value="Bact_Chemotaxis_CheA"/>
</dbReference>
<dbReference type="PANTHER" id="PTHR43395">
    <property type="entry name" value="SENSOR HISTIDINE KINASE CHEA"/>
    <property type="match status" value="1"/>
</dbReference>
<proteinExistence type="predicted"/>
<evidence type="ECO:0000259" key="12">
    <source>
        <dbReference type="PROSITE" id="PS50851"/>
    </source>
</evidence>
<dbReference type="FunFam" id="3.30.565.10:FF:000016">
    <property type="entry name" value="Chemotaxis protein CheA, putative"/>
    <property type="match status" value="1"/>
</dbReference>
<evidence type="ECO:0000256" key="3">
    <source>
        <dbReference type="ARBA" id="ARBA00021495"/>
    </source>
</evidence>
<evidence type="ECO:0000259" key="13">
    <source>
        <dbReference type="PROSITE" id="PS50894"/>
    </source>
</evidence>
<dbReference type="InterPro" id="IPR008207">
    <property type="entry name" value="Sig_transdc_His_kin_Hpt_dom"/>
</dbReference>
<feature type="region of interest" description="Disordered" evidence="10">
    <location>
        <begin position="183"/>
        <end position="215"/>
    </location>
</feature>
<dbReference type="CDD" id="cd16916">
    <property type="entry name" value="HATPase_CheA-like"/>
    <property type="match status" value="1"/>
</dbReference>
<dbReference type="PRINTS" id="PR00344">
    <property type="entry name" value="BCTRLSENSOR"/>
</dbReference>
<dbReference type="EMBL" id="JACBYR010000003">
    <property type="protein sequence ID" value="NYE85708.1"/>
    <property type="molecule type" value="Genomic_DNA"/>
</dbReference>
<dbReference type="InterPro" id="IPR036097">
    <property type="entry name" value="HisK_dim/P_sf"/>
</dbReference>
<keyword evidence="5 14" id="KW-0808">Transferase</keyword>
<dbReference type="InterPro" id="IPR003594">
    <property type="entry name" value="HATPase_dom"/>
</dbReference>
<evidence type="ECO:0000313" key="15">
    <source>
        <dbReference type="Proteomes" id="UP000542125"/>
    </source>
</evidence>
<dbReference type="RefSeq" id="WP_257022696.1">
    <property type="nucleotide sequence ID" value="NZ_JACBYR010000003.1"/>
</dbReference>
<comment type="function">
    <text evidence="8">Involved in the transmission of sensory signals from the chemoreceptors to the flagellar motors. CheA is autophosphorylated; it can transfer its phosphate group to either CheB or CheY.</text>
</comment>
<keyword evidence="6 14" id="KW-0418">Kinase</keyword>
<dbReference type="PANTHER" id="PTHR43395:SF1">
    <property type="entry name" value="CHEMOTAXIS PROTEIN CHEA"/>
    <property type="match status" value="1"/>
</dbReference>
<feature type="domain" description="HPt" evidence="13">
    <location>
        <begin position="8"/>
        <end position="112"/>
    </location>
</feature>
<dbReference type="Gene3D" id="3.30.565.10">
    <property type="entry name" value="Histidine kinase-like ATPase, C-terminal domain"/>
    <property type="match status" value="1"/>
</dbReference>
<dbReference type="InterPro" id="IPR002545">
    <property type="entry name" value="CheW-lke_dom"/>
</dbReference>
<keyword evidence="7" id="KW-0902">Two-component regulatory system</keyword>
<evidence type="ECO:0000256" key="6">
    <source>
        <dbReference type="ARBA" id="ARBA00022777"/>
    </source>
</evidence>
<evidence type="ECO:0000256" key="4">
    <source>
        <dbReference type="ARBA" id="ARBA00022553"/>
    </source>
</evidence>
<dbReference type="GO" id="GO:0006935">
    <property type="term" value="P:chemotaxis"/>
    <property type="evidence" value="ECO:0007669"/>
    <property type="project" value="InterPro"/>
</dbReference>
<dbReference type="InterPro" id="IPR004358">
    <property type="entry name" value="Sig_transdc_His_kin-like_C"/>
</dbReference>
<dbReference type="Gene3D" id="1.20.120.160">
    <property type="entry name" value="HPT domain"/>
    <property type="match status" value="1"/>
</dbReference>
<evidence type="ECO:0000256" key="9">
    <source>
        <dbReference type="PROSITE-ProRule" id="PRU00110"/>
    </source>
</evidence>
<dbReference type="EC" id="2.7.13.3" evidence="2"/>
<feature type="modified residue" description="Phosphohistidine" evidence="9">
    <location>
        <position position="55"/>
    </location>
</feature>
<dbReference type="SUPFAM" id="SSF55874">
    <property type="entry name" value="ATPase domain of HSP90 chaperone/DNA topoisomerase II/histidine kinase"/>
    <property type="match status" value="1"/>
</dbReference>
<dbReference type="PROSITE" id="PS50894">
    <property type="entry name" value="HPT"/>
    <property type="match status" value="1"/>
</dbReference>
<comment type="caution">
    <text evidence="14">The sequence shown here is derived from an EMBL/GenBank/DDBJ whole genome shotgun (WGS) entry which is preliminary data.</text>
</comment>
<evidence type="ECO:0000256" key="7">
    <source>
        <dbReference type="ARBA" id="ARBA00023012"/>
    </source>
</evidence>
<dbReference type="AlphaFoldDB" id="A0A7Y9LQ84"/>
<dbReference type="Pfam" id="PF01584">
    <property type="entry name" value="CheW"/>
    <property type="match status" value="1"/>
</dbReference>
<sequence length="626" mass="66959">MSEKIVSAFAEMQDLLSDFLTEASDLLDDVDIGLLDLEQRPHDTGLLNQVFRGFHTVKGGAGFLDATPLVELCHRGENLLDLLRSHVLVITPEIMDLILAATGEVRRMFGEMERGTMPEAAPQALLLALEAAARGETVDTSALRGIVAESIEPHMAPVMALDHNEPDWLGYYRAAFGEPPAVAGQGAGAAPVPASGAAPAPAGAQAAAGSPAGVPTAKQAAKPYRADMLAPPAATAVVKDSTIRVDTARFDQILNLSGEIGLTKNRLSCLRDALVANRADDDITETLDVVFSQLDTLVSDLQSAVMMARMQPVGRVFQKYSRLARDLARQLEKDVELVITGGETEVDKTILDELNDPLVHLIRNAVDHGIETMVERRSVGKSPRGKLHLSARQTGDSIVIEVSDDGRGMDPEHIRRKAVEKGVISAEEASLLDHSQCLKLIFLPGFSTRAEVSDLSGRGVGMDVVKTNIEKLKGQIDLQSSPGMGSHIVVSLPLTLAILPVLMLKLVDQPYAIPLSAVREIIPLRQEEMHNVGNAQAMTIRGEVLPVIDLAVLLGRARKAPPTLAVVLAYGDRQLVLGVDGFIGQDEVMIKPLEGIHPKGVAGATLSGDGTLVLVLEMKQLLDGLF</sequence>
<keyword evidence="4 9" id="KW-0597">Phosphoprotein</keyword>
<organism evidence="14 15">
    <name type="scientific">Pigmentiphaga litoralis</name>
    <dbReference type="NCBI Taxonomy" id="516702"/>
    <lineage>
        <taxon>Bacteria</taxon>
        <taxon>Pseudomonadati</taxon>
        <taxon>Pseudomonadota</taxon>
        <taxon>Betaproteobacteria</taxon>
        <taxon>Burkholderiales</taxon>
        <taxon>Alcaligenaceae</taxon>
        <taxon>Pigmentiphaga</taxon>
    </lineage>
</organism>
<dbReference type="PROSITE" id="PS50109">
    <property type="entry name" value="HIS_KIN"/>
    <property type="match status" value="1"/>
</dbReference>
<dbReference type="InterPro" id="IPR005467">
    <property type="entry name" value="His_kinase_dom"/>
</dbReference>
<dbReference type="InterPro" id="IPR037006">
    <property type="entry name" value="CheA-like_homodim_sf"/>
</dbReference>
<dbReference type="Proteomes" id="UP000542125">
    <property type="component" value="Unassembled WGS sequence"/>
</dbReference>
<gene>
    <name evidence="14" type="ORF">FHW18_005027</name>
</gene>
<dbReference type="Pfam" id="PF02895">
    <property type="entry name" value="H-kinase_dim"/>
    <property type="match status" value="1"/>
</dbReference>